<evidence type="ECO:0000313" key="6">
    <source>
        <dbReference type="Proteomes" id="UP000758856"/>
    </source>
</evidence>
<dbReference type="GO" id="GO:0046872">
    <property type="term" value="F:metal ion binding"/>
    <property type="evidence" value="ECO:0007669"/>
    <property type="project" value="UniProtKB-KW"/>
</dbReference>
<comment type="similarity">
    <text evidence="1">Belongs to the peptidase M20 family.</text>
</comment>
<feature type="binding site" evidence="3">
    <location>
        <position position="199"/>
    </location>
    <ligand>
        <name>Zn(2+)</name>
        <dbReference type="ChEBI" id="CHEBI:29105"/>
        <label>1</label>
    </ligand>
</feature>
<dbReference type="PANTHER" id="PTHR32494">
    <property type="entry name" value="ALLANTOATE DEIMINASE-RELATED"/>
    <property type="match status" value="1"/>
</dbReference>
<evidence type="ECO:0000256" key="1">
    <source>
        <dbReference type="ARBA" id="ARBA00006153"/>
    </source>
</evidence>
<feature type="binding site" evidence="3">
    <location>
        <position position="90"/>
    </location>
    <ligand>
        <name>Zn(2+)</name>
        <dbReference type="ChEBI" id="CHEBI:29105"/>
        <label>1</label>
    </ligand>
</feature>
<dbReference type="Pfam" id="PF01546">
    <property type="entry name" value="Peptidase_M20"/>
    <property type="match status" value="1"/>
</dbReference>
<dbReference type="NCBIfam" id="TIGR01879">
    <property type="entry name" value="hydantase"/>
    <property type="match status" value="1"/>
</dbReference>
<keyword evidence="6" id="KW-1185">Reference proteome</keyword>
<dbReference type="Gene3D" id="3.30.70.360">
    <property type="match status" value="1"/>
</dbReference>
<keyword evidence="2 4" id="KW-0378">Hydrolase</keyword>
<dbReference type="PIRSF" id="PIRSF001235">
    <property type="entry name" value="Amidase_carbamoylase"/>
    <property type="match status" value="1"/>
</dbReference>
<gene>
    <name evidence="4" type="ORF">GCM10008170_00250</name>
    <name evidence="5" type="ORF">JOD31_001173</name>
</gene>
<name>A0A9W6IRX6_9HYPH</name>
<dbReference type="Gene3D" id="3.40.630.10">
    <property type="entry name" value="Zn peptidases"/>
    <property type="match status" value="1"/>
</dbReference>
<dbReference type="InterPro" id="IPR002933">
    <property type="entry name" value="Peptidase_M20"/>
</dbReference>
<dbReference type="GO" id="GO:0016813">
    <property type="term" value="F:hydrolase activity, acting on carbon-nitrogen (but not peptide) bonds, in linear amidines"/>
    <property type="evidence" value="ECO:0007669"/>
    <property type="project" value="InterPro"/>
</dbReference>
<comment type="cofactor">
    <cofactor evidence="3">
        <name>Zn(2+)</name>
        <dbReference type="ChEBI" id="CHEBI:29105"/>
    </cofactor>
    <text evidence="3">Binds 2 Zn(2+) ions per subunit.</text>
</comment>
<keyword evidence="3" id="KW-0479">Metal-binding</keyword>
<dbReference type="EMBL" id="JAFBCY010000002">
    <property type="protein sequence ID" value="MBM7850948.1"/>
    <property type="molecule type" value="Genomic_DNA"/>
</dbReference>
<evidence type="ECO:0000256" key="3">
    <source>
        <dbReference type="PIRSR" id="PIRSR001235-1"/>
    </source>
</evidence>
<dbReference type="PANTHER" id="PTHR32494:SF5">
    <property type="entry name" value="ALLANTOATE AMIDOHYDROLASE"/>
    <property type="match status" value="1"/>
</dbReference>
<feature type="binding site" evidence="3">
    <location>
        <position position="101"/>
    </location>
    <ligand>
        <name>Zn(2+)</name>
        <dbReference type="ChEBI" id="CHEBI:29105"/>
        <label>2</label>
    </ligand>
</feature>
<feature type="binding site" evidence="3">
    <location>
        <position position="390"/>
    </location>
    <ligand>
        <name>Zn(2+)</name>
        <dbReference type="ChEBI" id="CHEBI:29105"/>
        <label>2</label>
    </ligand>
</feature>
<reference evidence="4" key="1">
    <citation type="journal article" date="2014" name="Int. J. Syst. Evol. Microbiol.">
        <title>Complete genome sequence of Corynebacterium casei LMG S-19264T (=DSM 44701T), isolated from a smear-ripened cheese.</title>
        <authorList>
            <consortium name="US DOE Joint Genome Institute (JGI-PGF)"/>
            <person name="Walter F."/>
            <person name="Albersmeier A."/>
            <person name="Kalinowski J."/>
            <person name="Ruckert C."/>
        </authorList>
    </citation>
    <scope>NUCLEOTIDE SEQUENCE</scope>
    <source>
        <strain evidence="4">VKM B-1606</strain>
    </source>
</reference>
<evidence type="ECO:0000313" key="5">
    <source>
        <dbReference type="EMBL" id="MBM7850948.1"/>
    </source>
</evidence>
<dbReference type="EC" id="3.5.1.87" evidence="5"/>
<dbReference type="EMBL" id="BSFF01000001">
    <property type="protein sequence ID" value="GLK54006.1"/>
    <property type="molecule type" value="Genomic_DNA"/>
</dbReference>
<sequence length="432" mass="44490">MTLITTPSRDDAAVDDFHRLFDAVAACGAAARGGVERQSASAADGEARRTFAAALEAAGATVRTDAVGNQYGVFALADRPDAPLVMLGSHLDSQPRGGRFDGALGVVAAAAVGAALMRAKRAGARFDADFCAVNWTNEEGARFRPSLLGSGFFTGKHDAAFALSRADDAGVTLGEALDAIGQRGADAPPPLPACYLELHIEQGLHLESAGADIGVVRRNWGAIKVDVRFQGEQAHTGPCPMPLRRDALLAAAYLIAEARAIAERWPGVVHTSVGRILVAPNSANVVPSEVALSLEIRSADDAVLAEAGALGARAIAEAAERANVTVTADRSERPIRQLPTDVCDLVAACAGALGLSHRDLDTVAGHDAISLLGLCPTGLIFVPSVGGVAHNEGEFTAPADLENGLRLCLEAAWRLCRAGGSPERATLAGGPA</sequence>
<keyword evidence="3" id="KW-0862">Zinc</keyword>
<dbReference type="Proteomes" id="UP000758856">
    <property type="component" value="Unassembled WGS sequence"/>
</dbReference>
<reference evidence="4" key="3">
    <citation type="submission" date="2023-01" db="EMBL/GenBank/DDBJ databases">
        <authorList>
            <person name="Sun Q."/>
            <person name="Evtushenko L."/>
        </authorList>
    </citation>
    <scope>NUCLEOTIDE SEQUENCE</scope>
    <source>
        <strain evidence="4">VKM B-1606</strain>
    </source>
</reference>
<feature type="binding site" evidence="3">
    <location>
        <position position="101"/>
    </location>
    <ligand>
        <name>Zn(2+)</name>
        <dbReference type="ChEBI" id="CHEBI:29105"/>
        <label>1</label>
    </ligand>
</feature>
<dbReference type="GO" id="GO:0050538">
    <property type="term" value="F:N-carbamoyl-L-amino-acid hydrolase activity"/>
    <property type="evidence" value="ECO:0007669"/>
    <property type="project" value="UniProtKB-EC"/>
</dbReference>
<dbReference type="SUPFAM" id="SSF55031">
    <property type="entry name" value="Bacterial exopeptidase dimerisation domain"/>
    <property type="match status" value="1"/>
</dbReference>
<dbReference type="InterPro" id="IPR036264">
    <property type="entry name" value="Bact_exopeptidase_dim_dom"/>
</dbReference>
<accession>A0A9W6IRX6</accession>
<protein>
    <submittedName>
        <fullName evidence="5">N-carbamoyl-L-amino-acid hydrolase</fullName>
        <ecNumber evidence="5">3.5.1.87</ecNumber>
    </submittedName>
    <submittedName>
        <fullName evidence="4">Zn-dependent hydrolase</fullName>
    </submittedName>
</protein>
<dbReference type="InterPro" id="IPR010158">
    <property type="entry name" value="Amidase_Cbmase"/>
</dbReference>
<evidence type="ECO:0000313" key="4">
    <source>
        <dbReference type="EMBL" id="GLK54006.1"/>
    </source>
</evidence>
<comment type="caution">
    <text evidence="4">The sequence shown here is derived from an EMBL/GenBank/DDBJ whole genome shotgun (WGS) entry which is preliminary data.</text>
</comment>
<dbReference type="Proteomes" id="UP001143400">
    <property type="component" value="Unassembled WGS sequence"/>
</dbReference>
<reference evidence="5 6" key="2">
    <citation type="submission" date="2021-01" db="EMBL/GenBank/DDBJ databases">
        <title>Genomic Encyclopedia of Type Strains, Phase IV (KMG-IV): sequencing the most valuable type-strain genomes for metagenomic binning, comparative biology and taxonomic classification.</title>
        <authorList>
            <person name="Goeker M."/>
        </authorList>
    </citation>
    <scope>NUCLEOTIDE SEQUENCE [LARGE SCALE GENOMIC DNA]</scope>
    <source>
        <strain evidence="5 6">DSM 6130</strain>
    </source>
</reference>
<dbReference type="SUPFAM" id="SSF53187">
    <property type="entry name" value="Zn-dependent exopeptidases"/>
    <property type="match status" value="1"/>
</dbReference>
<evidence type="ECO:0000313" key="7">
    <source>
        <dbReference type="Proteomes" id="UP001143400"/>
    </source>
</evidence>
<dbReference type="RefSeq" id="WP_204949383.1">
    <property type="nucleotide sequence ID" value="NZ_BSFF01000001.1"/>
</dbReference>
<organism evidence="4 7">
    <name type="scientific">Methylopila capsulata</name>
    <dbReference type="NCBI Taxonomy" id="61654"/>
    <lineage>
        <taxon>Bacteria</taxon>
        <taxon>Pseudomonadati</taxon>
        <taxon>Pseudomonadota</taxon>
        <taxon>Alphaproteobacteria</taxon>
        <taxon>Hyphomicrobiales</taxon>
        <taxon>Methylopilaceae</taxon>
        <taxon>Methylopila</taxon>
    </lineage>
</organism>
<feature type="binding site" evidence="3">
    <location>
        <position position="139"/>
    </location>
    <ligand>
        <name>Zn(2+)</name>
        <dbReference type="ChEBI" id="CHEBI:29105"/>
        <label>2</label>
    </ligand>
</feature>
<evidence type="ECO:0000256" key="2">
    <source>
        <dbReference type="ARBA" id="ARBA00022801"/>
    </source>
</evidence>
<proteinExistence type="inferred from homology"/>
<dbReference type="NCBIfam" id="NF006772">
    <property type="entry name" value="PRK09290.2-1"/>
    <property type="match status" value="1"/>
</dbReference>
<dbReference type="AlphaFoldDB" id="A0A9W6IRX6"/>